<sequence length="291" mass="33113">MIKLCVPFLLTDSSQIPRSLIKQRKLSLEANIFDGKQLSGLVEQNKFSKLLNVATRTGTVRAFHFPAENADYLESKKLTKLLYTAVAALGERKIPYLVLHSNHIRLLEKFDHKKLPQIRQRYLGFYQALGEFAQNQNVAVCIENLPIVGNQGNDFDSVFVFPDDFKNLTQAGIKIAWDLGHWAYSCGAFGSVSKQIEALSKNHPAFFDFLQLKKNIAHFHFSSFKKLTSLKCAEGIIPQVGDFSENMLAKACRIIHEWPGGIGMTLEIQEKNYRERINLAKTLEWFDSKVF</sequence>
<protein>
    <recommendedName>
        <fullName evidence="3">Xylose isomerase-like TIM barrel domain-containing protein</fullName>
    </recommendedName>
</protein>
<reference evidence="1 2" key="1">
    <citation type="journal article" date="2016" name="Nat. Commun.">
        <title>Thousands of microbial genomes shed light on interconnected biogeochemical processes in an aquifer system.</title>
        <authorList>
            <person name="Anantharaman K."/>
            <person name="Brown C.T."/>
            <person name="Hug L.A."/>
            <person name="Sharon I."/>
            <person name="Castelle C.J."/>
            <person name="Probst A.J."/>
            <person name="Thomas B.C."/>
            <person name="Singh A."/>
            <person name="Wilkins M.J."/>
            <person name="Karaoz U."/>
            <person name="Brodie E.L."/>
            <person name="Williams K.H."/>
            <person name="Hubbard S.S."/>
            <person name="Banfield J.F."/>
        </authorList>
    </citation>
    <scope>NUCLEOTIDE SEQUENCE [LARGE SCALE GENOMIC DNA]</scope>
</reference>
<dbReference type="Proteomes" id="UP000177682">
    <property type="component" value="Unassembled WGS sequence"/>
</dbReference>
<name>A0A1F5PK89_9BACT</name>
<evidence type="ECO:0000313" key="2">
    <source>
        <dbReference type="Proteomes" id="UP000177682"/>
    </source>
</evidence>
<organism evidence="1 2">
    <name type="scientific">Candidatus Doudnabacteria bacterium RIFCSPHIGHO2_12_FULL_48_16</name>
    <dbReference type="NCBI Taxonomy" id="1817838"/>
    <lineage>
        <taxon>Bacteria</taxon>
        <taxon>Candidatus Doudnaibacteriota</taxon>
    </lineage>
</organism>
<comment type="caution">
    <text evidence="1">The sequence shown here is derived from an EMBL/GenBank/DDBJ whole genome shotgun (WGS) entry which is preliminary data.</text>
</comment>
<proteinExistence type="predicted"/>
<dbReference type="AlphaFoldDB" id="A0A1F5PK89"/>
<evidence type="ECO:0000313" key="1">
    <source>
        <dbReference type="EMBL" id="OGE90110.1"/>
    </source>
</evidence>
<evidence type="ECO:0008006" key="3">
    <source>
        <dbReference type="Google" id="ProtNLM"/>
    </source>
</evidence>
<dbReference type="Gene3D" id="3.20.20.150">
    <property type="entry name" value="Divalent-metal-dependent TIM barrel enzymes"/>
    <property type="match status" value="1"/>
</dbReference>
<accession>A0A1F5PK89</accession>
<dbReference type="InterPro" id="IPR036237">
    <property type="entry name" value="Xyl_isomerase-like_sf"/>
</dbReference>
<dbReference type="EMBL" id="MFEY01000007">
    <property type="protein sequence ID" value="OGE90110.1"/>
    <property type="molecule type" value="Genomic_DNA"/>
</dbReference>
<gene>
    <name evidence="1" type="ORF">A3E29_03310</name>
</gene>
<dbReference type="SUPFAM" id="SSF51658">
    <property type="entry name" value="Xylose isomerase-like"/>
    <property type="match status" value="1"/>
</dbReference>